<dbReference type="Gene3D" id="1.10.260.40">
    <property type="entry name" value="lambda repressor-like DNA-binding domains"/>
    <property type="match status" value="1"/>
</dbReference>
<dbReference type="PROSITE" id="PS50943">
    <property type="entry name" value="HTH_CROC1"/>
    <property type="match status" value="1"/>
</dbReference>
<protein>
    <submittedName>
        <fullName evidence="2">Helix-turn-helix domain-containing protein</fullName>
    </submittedName>
</protein>
<sequence>MAWRYCGNQVKLWRMRAGVSREVLGDKAGYEYETVKSMEQGRRRPSLRLLEVADELCGARGLLLAAQEYLKPEKYPWFSMDFMRYESEAIAHSSYEPLLIPGLLQNEETARALLESHWPPLDDETVEERVAARLERQSLLEKQTKAFTFVIGEAAVRYPVDSGEAHKRQLLHLLAAAKRRNVTIQVMPFDRGAHPGLNGPYVLLETPEHEQLAYEEGQTRGVLYATPEQVSLVSQRHAMILQKALSPEESVRYIGKLAEEL</sequence>
<dbReference type="InterPro" id="IPR001387">
    <property type="entry name" value="Cro/C1-type_HTH"/>
</dbReference>
<comment type="caution">
    <text evidence="2">The sequence shown here is derived from an EMBL/GenBank/DDBJ whole genome shotgun (WGS) entry which is preliminary data.</text>
</comment>
<dbReference type="SMART" id="SM00530">
    <property type="entry name" value="HTH_XRE"/>
    <property type="match status" value="1"/>
</dbReference>
<evidence type="ECO:0000259" key="1">
    <source>
        <dbReference type="PROSITE" id="PS50943"/>
    </source>
</evidence>
<evidence type="ECO:0000313" key="2">
    <source>
        <dbReference type="EMBL" id="MCQ4045533.1"/>
    </source>
</evidence>
<gene>
    <name evidence="2" type="ORF">NON19_26740</name>
</gene>
<reference evidence="2 3" key="1">
    <citation type="submission" date="2022-06" db="EMBL/GenBank/DDBJ databases">
        <title>Draft genome sequence of type strain Streptomyces rubrisoli DSM 42083.</title>
        <authorList>
            <person name="Duangmal K."/>
            <person name="Klaysubun C."/>
        </authorList>
    </citation>
    <scope>NUCLEOTIDE SEQUENCE [LARGE SCALE GENOMIC DNA]</scope>
    <source>
        <strain evidence="2 3">DSM 42083</strain>
    </source>
</reference>
<dbReference type="CDD" id="cd00093">
    <property type="entry name" value="HTH_XRE"/>
    <property type="match status" value="1"/>
</dbReference>
<dbReference type="SUPFAM" id="SSF47413">
    <property type="entry name" value="lambda repressor-like DNA-binding domains"/>
    <property type="match status" value="1"/>
</dbReference>
<organism evidence="2 3">
    <name type="scientific">Streptantibioticus rubrisoli</name>
    <dbReference type="NCBI Taxonomy" id="1387313"/>
    <lineage>
        <taxon>Bacteria</taxon>
        <taxon>Bacillati</taxon>
        <taxon>Actinomycetota</taxon>
        <taxon>Actinomycetes</taxon>
        <taxon>Kitasatosporales</taxon>
        <taxon>Streptomycetaceae</taxon>
        <taxon>Streptantibioticus</taxon>
    </lineage>
</organism>
<dbReference type="EMBL" id="JANFNH010000044">
    <property type="protein sequence ID" value="MCQ4045533.1"/>
    <property type="molecule type" value="Genomic_DNA"/>
</dbReference>
<dbReference type="InterPro" id="IPR043917">
    <property type="entry name" value="DUF5753"/>
</dbReference>
<dbReference type="Pfam" id="PF19054">
    <property type="entry name" value="DUF5753"/>
    <property type="match status" value="1"/>
</dbReference>
<feature type="domain" description="HTH cro/C1-type" evidence="1">
    <location>
        <begin position="10"/>
        <end position="51"/>
    </location>
</feature>
<name>A0ABT1PJJ2_9ACTN</name>
<dbReference type="Pfam" id="PF13560">
    <property type="entry name" value="HTH_31"/>
    <property type="match status" value="1"/>
</dbReference>
<keyword evidence="3" id="KW-1185">Reference proteome</keyword>
<dbReference type="RefSeq" id="WP_255931716.1">
    <property type="nucleotide sequence ID" value="NZ_JANFNH010000044.1"/>
</dbReference>
<evidence type="ECO:0000313" key="3">
    <source>
        <dbReference type="Proteomes" id="UP001206206"/>
    </source>
</evidence>
<accession>A0ABT1PJJ2</accession>
<proteinExistence type="predicted"/>
<dbReference type="Proteomes" id="UP001206206">
    <property type="component" value="Unassembled WGS sequence"/>
</dbReference>
<dbReference type="InterPro" id="IPR010982">
    <property type="entry name" value="Lambda_DNA-bd_dom_sf"/>
</dbReference>